<evidence type="ECO:0000313" key="4">
    <source>
        <dbReference type="EMBL" id="MFB9134654.1"/>
    </source>
</evidence>
<dbReference type="InterPro" id="IPR052158">
    <property type="entry name" value="INH-QAR"/>
</dbReference>
<dbReference type="InterPro" id="IPR009057">
    <property type="entry name" value="Homeodomain-like_sf"/>
</dbReference>
<dbReference type="SMART" id="SM00342">
    <property type="entry name" value="HTH_ARAC"/>
    <property type="match status" value="1"/>
</dbReference>
<evidence type="ECO:0000259" key="3">
    <source>
        <dbReference type="PROSITE" id="PS01124"/>
    </source>
</evidence>
<name>A0ABV5HKF4_9VIBR</name>
<gene>
    <name evidence="4" type="ORF">ACFFUV_06650</name>
</gene>
<organism evidence="4 5">
    <name type="scientific">Vibrio olivae</name>
    <dbReference type="NCBI Taxonomy" id="1243002"/>
    <lineage>
        <taxon>Bacteria</taxon>
        <taxon>Pseudomonadati</taxon>
        <taxon>Pseudomonadota</taxon>
        <taxon>Gammaproteobacteria</taxon>
        <taxon>Vibrionales</taxon>
        <taxon>Vibrionaceae</taxon>
        <taxon>Vibrio</taxon>
    </lineage>
</organism>
<reference evidence="4 5" key="1">
    <citation type="submission" date="2024-09" db="EMBL/GenBank/DDBJ databases">
        <authorList>
            <person name="Sun Q."/>
            <person name="Mori K."/>
        </authorList>
    </citation>
    <scope>NUCLEOTIDE SEQUENCE [LARGE SCALE GENOMIC DNA]</scope>
    <source>
        <strain evidence="4 5">CECT 8064</strain>
    </source>
</reference>
<dbReference type="Gene3D" id="3.40.50.880">
    <property type="match status" value="1"/>
</dbReference>
<comment type="caution">
    <text evidence="4">The sequence shown here is derived from an EMBL/GenBank/DDBJ whole genome shotgun (WGS) entry which is preliminary data.</text>
</comment>
<proteinExistence type="predicted"/>
<dbReference type="Pfam" id="PF12833">
    <property type="entry name" value="HTH_18"/>
    <property type="match status" value="1"/>
</dbReference>
<dbReference type="SUPFAM" id="SSF46689">
    <property type="entry name" value="Homeodomain-like"/>
    <property type="match status" value="2"/>
</dbReference>
<keyword evidence="1" id="KW-0805">Transcription regulation</keyword>
<accession>A0ABV5HKF4</accession>
<feature type="domain" description="HTH araC/xylS-type" evidence="3">
    <location>
        <begin position="204"/>
        <end position="302"/>
    </location>
</feature>
<sequence>MSYVINVAIVSCSNALKSAVFGLEEMFLLANRMTNDLGNDVVFQPKIISQTELASSRFHVIILPPSVNVPSEEQQTAIGSSLRQQYQSGAVITAACAGVFLLAASGLAGNREVTTHWALAEIFKRQFPTTKLNTNKIVINHQDVMTAGGMMSWVDLGFEIIAKYTSSQVVRQLGKTLVVDTAPRKQSFYQQFVPDKSHGDEAILNIQQYINLRYHEPLEVRALAQYANMTERTMQRRFLKATGYSPNQYLQRLRIQKVCELLESTQSAFESIVYQVGYTDISACRKVFIKVMGLTPREFRQRFSK</sequence>
<protein>
    <submittedName>
        <fullName evidence="4">GlxA family transcriptional regulator</fullName>
    </submittedName>
</protein>
<dbReference type="Proteomes" id="UP001589645">
    <property type="component" value="Unassembled WGS sequence"/>
</dbReference>
<evidence type="ECO:0000256" key="2">
    <source>
        <dbReference type="ARBA" id="ARBA00023163"/>
    </source>
</evidence>
<dbReference type="RefSeq" id="WP_390190645.1">
    <property type="nucleotide sequence ID" value="NZ_JBHMEP010000001.1"/>
</dbReference>
<dbReference type="SUPFAM" id="SSF52317">
    <property type="entry name" value="Class I glutamine amidotransferase-like"/>
    <property type="match status" value="1"/>
</dbReference>
<dbReference type="EMBL" id="JBHMEP010000001">
    <property type="protein sequence ID" value="MFB9134654.1"/>
    <property type="molecule type" value="Genomic_DNA"/>
</dbReference>
<dbReference type="InterPro" id="IPR002818">
    <property type="entry name" value="DJ-1/PfpI"/>
</dbReference>
<dbReference type="InterPro" id="IPR029062">
    <property type="entry name" value="Class_I_gatase-like"/>
</dbReference>
<dbReference type="PANTHER" id="PTHR43130:SF3">
    <property type="entry name" value="HTH-TYPE TRANSCRIPTIONAL REGULATOR RV1931C"/>
    <property type="match status" value="1"/>
</dbReference>
<evidence type="ECO:0000313" key="5">
    <source>
        <dbReference type="Proteomes" id="UP001589645"/>
    </source>
</evidence>
<evidence type="ECO:0000256" key="1">
    <source>
        <dbReference type="ARBA" id="ARBA00023015"/>
    </source>
</evidence>
<dbReference type="PROSITE" id="PS01124">
    <property type="entry name" value="HTH_ARAC_FAMILY_2"/>
    <property type="match status" value="1"/>
</dbReference>
<dbReference type="Pfam" id="PF01965">
    <property type="entry name" value="DJ-1_PfpI"/>
    <property type="match status" value="1"/>
</dbReference>
<dbReference type="Gene3D" id="1.10.10.60">
    <property type="entry name" value="Homeodomain-like"/>
    <property type="match status" value="2"/>
</dbReference>
<keyword evidence="2" id="KW-0804">Transcription</keyword>
<keyword evidence="5" id="KW-1185">Reference proteome</keyword>
<dbReference type="InterPro" id="IPR018060">
    <property type="entry name" value="HTH_AraC"/>
</dbReference>
<dbReference type="PANTHER" id="PTHR43130">
    <property type="entry name" value="ARAC-FAMILY TRANSCRIPTIONAL REGULATOR"/>
    <property type="match status" value="1"/>
</dbReference>